<organism evidence="2 3">
    <name type="scientific">Streptococcus mitis</name>
    <dbReference type="NCBI Taxonomy" id="28037"/>
    <lineage>
        <taxon>Bacteria</taxon>
        <taxon>Bacillati</taxon>
        <taxon>Bacillota</taxon>
        <taxon>Bacilli</taxon>
        <taxon>Lactobacillales</taxon>
        <taxon>Streptococcaceae</taxon>
        <taxon>Streptococcus</taxon>
        <taxon>Streptococcus mitis group</taxon>
    </lineage>
</organism>
<dbReference type="AlphaFoldDB" id="A0A2I1Z0F4"/>
<gene>
    <name evidence="2" type="ORF">CYK18_05680</name>
</gene>
<evidence type="ECO:0000256" key="1">
    <source>
        <dbReference type="SAM" id="Phobius"/>
    </source>
</evidence>
<keyword evidence="1" id="KW-0812">Transmembrane</keyword>
<feature type="transmembrane region" description="Helical" evidence="1">
    <location>
        <begin position="41"/>
        <end position="62"/>
    </location>
</feature>
<sequence>MKSTRKNKSFLKEKSRVILVFIIIYVLALFYGAYLALDNEYIKLALETILSPLLIGLIFGFIDSLRRDYNEYYQNLADDYKKEEKND</sequence>
<protein>
    <submittedName>
        <fullName evidence="2">Uncharacterized protein</fullName>
    </submittedName>
</protein>
<dbReference type="RefSeq" id="WP_101785563.1">
    <property type="nucleotide sequence ID" value="NZ_PKIE01000002.1"/>
</dbReference>
<evidence type="ECO:0000313" key="3">
    <source>
        <dbReference type="Proteomes" id="UP000234971"/>
    </source>
</evidence>
<feature type="transmembrane region" description="Helical" evidence="1">
    <location>
        <begin position="16"/>
        <end position="35"/>
    </location>
</feature>
<reference evidence="2 3" key="1">
    <citation type="submission" date="2017-12" db="EMBL/GenBank/DDBJ databases">
        <title>Phylogenetic diversity of female urinary microbiome.</title>
        <authorList>
            <person name="Thomas-White K."/>
            <person name="Wolfe A.J."/>
        </authorList>
    </citation>
    <scope>NUCLEOTIDE SEQUENCE [LARGE SCALE GENOMIC DNA]</scope>
    <source>
        <strain evidence="2 3">UMB1341</strain>
    </source>
</reference>
<keyword evidence="1" id="KW-0472">Membrane</keyword>
<comment type="caution">
    <text evidence="2">The sequence shown here is derived from an EMBL/GenBank/DDBJ whole genome shotgun (WGS) entry which is preliminary data.</text>
</comment>
<name>A0A2I1Z0F4_STRMT</name>
<dbReference type="Proteomes" id="UP000234971">
    <property type="component" value="Unassembled WGS sequence"/>
</dbReference>
<evidence type="ECO:0000313" key="2">
    <source>
        <dbReference type="EMBL" id="PLA60598.1"/>
    </source>
</evidence>
<keyword evidence="1" id="KW-1133">Transmembrane helix</keyword>
<accession>A0A2I1Z0F4</accession>
<proteinExistence type="predicted"/>
<dbReference type="EMBL" id="PKIE01000002">
    <property type="protein sequence ID" value="PLA60598.1"/>
    <property type="molecule type" value="Genomic_DNA"/>
</dbReference>